<dbReference type="RefSeq" id="WP_390328789.1">
    <property type="nucleotide sequence ID" value="NZ_JBHRTP010000109.1"/>
</dbReference>
<dbReference type="Pfam" id="PF00034">
    <property type="entry name" value="Cytochrom_C"/>
    <property type="match status" value="1"/>
</dbReference>
<keyword evidence="10" id="KW-1185">Reference proteome</keyword>
<dbReference type="Gene3D" id="1.10.760.10">
    <property type="entry name" value="Cytochrome c-like domain"/>
    <property type="match status" value="1"/>
</dbReference>
<evidence type="ECO:0000256" key="6">
    <source>
        <dbReference type="PROSITE-ProRule" id="PRU00433"/>
    </source>
</evidence>
<protein>
    <submittedName>
        <fullName evidence="9">C-type cytochrome</fullName>
    </submittedName>
</protein>
<feature type="chain" id="PRO_5047499449" evidence="7">
    <location>
        <begin position="26"/>
        <end position="197"/>
    </location>
</feature>
<evidence type="ECO:0000256" key="4">
    <source>
        <dbReference type="ARBA" id="ARBA00022982"/>
    </source>
</evidence>
<proteinExistence type="predicted"/>
<reference evidence="10" key="1">
    <citation type="journal article" date="2019" name="Int. J. Syst. Evol. Microbiol.">
        <title>The Global Catalogue of Microorganisms (GCM) 10K type strain sequencing project: providing services to taxonomists for standard genome sequencing and annotation.</title>
        <authorList>
            <consortium name="The Broad Institute Genomics Platform"/>
            <consortium name="The Broad Institute Genome Sequencing Center for Infectious Disease"/>
            <person name="Wu L."/>
            <person name="Ma J."/>
        </authorList>
    </citation>
    <scope>NUCLEOTIDE SEQUENCE [LARGE SCALE GENOMIC DNA]</scope>
    <source>
        <strain evidence="10">KCTC 42986</strain>
    </source>
</reference>
<keyword evidence="7" id="KW-0732">Signal</keyword>
<evidence type="ECO:0000313" key="10">
    <source>
        <dbReference type="Proteomes" id="UP001595530"/>
    </source>
</evidence>
<evidence type="ECO:0000256" key="5">
    <source>
        <dbReference type="ARBA" id="ARBA00023004"/>
    </source>
</evidence>
<dbReference type="PROSITE" id="PS51007">
    <property type="entry name" value="CYTC"/>
    <property type="match status" value="1"/>
</dbReference>
<dbReference type="PANTHER" id="PTHR11961">
    <property type="entry name" value="CYTOCHROME C"/>
    <property type="match status" value="1"/>
</dbReference>
<accession>A0ABV7F8D0</accession>
<dbReference type="EMBL" id="JBHRTP010000109">
    <property type="protein sequence ID" value="MFC3111307.1"/>
    <property type="molecule type" value="Genomic_DNA"/>
</dbReference>
<keyword evidence="5 6" id="KW-0408">Iron</keyword>
<evidence type="ECO:0000256" key="1">
    <source>
        <dbReference type="ARBA" id="ARBA00022448"/>
    </source>
</evidence>
<keyword evidence="2 6" id="KW-0349">Heme</keyword>
<dbReference type="InterPro" id="IPR036909">
    <property type="entry name" value="Cyt_c-like_dom_sf"/>
</dbReference>
<dbReference type="Proteomes" id="UP001595530">
    <property type="component" value="Unassembled WGS sequence"/>
</dbReference>
<gene>
    <name evidence="9" type="ORF">ACFOFO_25745</name>
</gene>
<keyword evidence="3 6" id="KW-0479">Metal-binding</keyword>
<evidence type="ECO:0000256" key="2">
    <source>
        <dbReference type="ARBA" id="ARBA00022617"/>
    </source>
</evidence>
<evidence type="ECO:0000259" key="8">
    <source>
        <dbReference type="PROSITE" id="PS51007"/>
    </source>
</evidence>
<feature type="domain" description="Cytochrome c" evidence="8">
    <location>
        <begin position="27"/>
        <end position="127"/>
    </location>
</feature>
<evidence type="ECO:0000313" key="9">
    <source>
        <dbReference type="EMBL" id="MFC3111307.1"/>
    </source>
</evidence>
<keyword evidence="4" id="KW-0249">Electron transport</keyword>
<evidence type="ECO:0000256" key="3">
    <source>
        <dbReference type="ARBA" id="ARBA00022723"/>
    </source>
</evidence>
<comment type="caution">
    <text evidence="9">The sequence shown here is derived from an EMBL/GenBank/DDBJ whole genome shotgun (WGS) entry which is preliminary data.</text>
</comment>
<keyword evidence="1" id="KW-0813">Transport</keyword>
<dbReference type="InterPro" id="IPR002327">
    <property type="entry name" value="Cyt_c_1A/1B"/>
</dbReference>
<dbReference type="PRINTS" id="PR00604">
    <property type="entry name" value="CYTCHRMECIAB"/>
</dbReference>
<dbReference type="InterPro" id="IPR009056">
    <property type="entry name" value="Cyt_c-like_dom"/>
</dbReference>
<feature type="signal peptide" evidence="7">
    <location>
        <begin position="1"/>
        <end position="25"/>
    </location>
</feature>
<name>A0ABV7F8D0_9BURK</name>
<sequence>MDIALLLVRSAVAILIATAIAPAEAAGDPARGAHAFQACAACHSVEPGEHMTGPSLAHVWGRKAGTAEGFPRFSDALKRSGVVWNAAALDAWPRNPAGFIPGNQMTFQGLPNGQTRSELIAYLRLMSEGKGAAPSGATPALPNLKAADPKRRIAAMRYCGDTYYVTTASGQKIAFWEYNLRFKTDSTKHGPARGQYP</sequence>
<dbReference type="SUPFAM" id="SSF46626">
    <property type="entry name" value="Cytochrome c"/>
    <property type="match status" value="1"/>
</dbReference>
<evidence type="ECO:0000256" key="7">
    <source>
        <dbReference type="SAM" id="SignalP"/>
    </source>
</evidence>
<organism evidence="9 10">
    <name type="scientific">Undibacterium arcticum</name>
    <dbReference type="NCBI Taxonomy" id="1762892"/>
    <lineage>
        <taxon>Bacteria</taxon>
        <taxon>Pseudomonadati</taxon>
        <taxon>Pseudomonadota</taxon>
        <taxon>Betaproteobacteria</taxon>
        <taxon>Burkholderiales</taxon>
        <taxon>Oxalobacteraceae</taxon>
        <taxon>Undibacterium</taxon>
    </lineage>
</organism>